<feature type="domain" description="TonB-dependent receptor plug" evidence="16">
    <location>
        <begin position="50"/>
        <end position="155"/>
    </location>
</feature>
<comment type="similarity">
    <text evidence="11 12">Belongs to the TonB-dependent receptor family.</text>
</comment>
<dbReference type="Proteomes" id="UP001596152">
    <property type="component" value="Unassembled WGS sequence"/>
</dbReference>
<evidence type="ECO:0000313" key="18">
    <source>
        <dbReference type="Proteomes" id="UP001596152"/>
    </source>
</evidence>
<dbReference type="PANTHER" id="PTHR32552:SF81">
    <property type="entry name" value="TONB-DEPENDENT OUTER MEMBRANE RECEPTOR"/>
    <property type="match status" value="1"/>
</dbReference>
<evidence type="ECO:0000256" key="5">
    <source>
        <dbReference type="ARBA" id="ARBA00022692"/>
    </source>
</evidence>
<evidence type="ECO:0000256" key="11">
    <source>
        <dbReference type="PROSITE-ProRule" id="PRU01360"/>
    </source>
</evidence>
<evidence type="ECO:0000256" key="7">
    <source>
        <dbReference type="ARBA" id="ARBA00023065"/>
    </source>
</evidence>
<feature type="signal peptide" evidence="14">
    <location>
        <begin position="1"/>
        <end position="28"/>
    </location>
</feature>
<keyword evidence="3 11" id="KW-1134">Transmembrane beta strand</keyword>
<dbReference type="InterPro" id="IPR012910">
    <property type="entry name" value="Plug_dom"/>
</dbReference>
<dbReference type="InterPro" id="IPR036942">
    <property type="entry name" value="Beta-barrel_TonB_sf"/>
</dbReference>
<dbReference type="PANTHER" id="PTHR32552">
    <property type="entry name" value="FERRICHROME IRON RECEPTOR-RELATED"/>
    <property type="match status" value="1"/>
</dbReference>
<proteinExistence type="inferred from homology"/>
<dbReference type="RefSeq" id="WP_374037008.1">
    <property type="nucleotide sequence ID" value="NZ_CP169082.1"/>
</dbReference>
<evidence type="ECO:0000256" key="13">
    <source>
        <dbReference type="SAM" id="MobiDB-lite"/>
    </source>
</evidence>
<keyword evidence="7" id="KW-0406">Ion transport</keyword>
<dbReference type="InterPro" id="IPR039426">
    <property type="entry name" value="TonB-dep_rcpt-like"/>
</dbReference>
<keyword evidence="6" id="KW-0408">Iron</keyword>
<protein>
    <submittedName>
        <fullName evidence="17">TonB-dependent receptor</fullName>
    </submittedName>
</protein>
<feature type="domain" description="TonB-dependent receptor-like beta-barrel" evidence="15">
    <location>
        <begin position="263"/>
        <end position="819"/>
    </location>
</feature>
<name>A0ABW0FSN8_9CAUL</name>
<comment type="caution">
    <text evidence="17">The sequence shown here is derived from an EMBL/GenBank/DDBJ whole genome shotgun (WGS) entry which is preliminary data.</text>
</comment>
<reference evidence="18" key="1">
    <citation type="journal article" date="2019" name="Int. J. Syst. Evol. Microbiol.">
        <title>The Global Catalogue of Microorganisms (GCM) 10K type strain sequencing project: providing services to taxonomists for standard genome sequencing and annotation.</title>
        <authorList>
            <consortium name="The Broad Institute Genomics Platform"/>
            <consortium name="The Broad Institute Genome Sequencing Center for Infectious Disease"/>
            <person name="Wu L."/>
            <person name="Ma J."/>
        </authorList>
    </citation>
    <scope>NUCLEOTIDE SEQUENCE [LARGE SCALE GENOMIC DNA]</scope>
    <source>
        <strain evidence="18">JCM 12125</strain>
    </source>
</reference>
<gene>
    <name evidence="17" type="ORF">ACFPIE_10910</name>
</gene>
<evidence type="ECO:0000259" key="16">
    <source>
        <dbReference type="Pfam" id="PF07715"/>
    </source>
</evidence>
<evidence type="ECO:0000256" key="14">
    <source>
        <dbReference type="SAM" id="SignalP"/>
    </source>
</evidence>
<evidence type="ECO:0000256" key="8">
    <source>
        <dbReference type="ARBA" id="ARBA00023077"/>
    </source>
</evidence>
<dbReference type="InterPro" id="IPR000531">
    <property type="entry name" value="Beta-barrel_TonB"/>
</dbReference>
<evidence type="ECO:0000256" key="10">
    <source>
        <dbReference type="ARBA" id="ARBA00023237"/>
    </source>
</evidence>
<evidence type="ECO:0000256" key="3">
    <source>
        <dbReference type="ARBA" id="ARBA00022452"/>
    </source>
</evidence>
<keyword evidence="18" id="KW-1185">Reference proteome</keyword>
<evidence type="ECO:0000256" key="6">
    <source>
        <dbReference type="ARBA" id="ARBA00023004"/>
    </source>
</evidence>
<evidence type="ECO:0000256" key="2">
    <source>
        <dbReference type="ARBA" id="ARBA00022448"/>
    </source>
</evidence>
<evidence type="ECO:0000256" key="1">
    <source>
        <dbReference type="ARBA" id="ARBA00004571"/>
    </source>
</evidence>
<evidence type="ECO:0000256" key="4">
    <source>
        <dbReference type="ARBA" id="ARBA00022496"/>
    </source>
</evidence>
<feature type="chain" id="PRO_5046006678" evidence="14">
    <location>
        <begin position="29"/>
        <end position="856"/>
    </location>
</feature>
<dbReference type="Pfam" id="PF00593">
    <property type="entry name" value="TonB_dep_Rec_b-barrel"/>
    <property type="match status" value="1"/>
</dbReference>
<dbReference type="Gene3D" id="2.40.170.20">
    <property type="entry name" value="TonB-dependent receptor, beta-barrel domain"/>
    <property type="match status" value="3"/>
</dbReference>
<keyword evidence="2 11" id="KW-0813">Transport</keyword>
<keyword evidence="14" id="KW-0732">Signal</keyword>
<evidence type="ECO:0000313" key="17">
    <source>
        <dbReference type="EMBL" id="MFC5344429.1"/>
    </source>
</evidence>
<evidence type="ECO:0000256" key="9">
    <source>
        <dbReference type="ARBA" id="ARBA00023136"/>
    </source>
</evidence>
<dbReference type="Pfam" id="PF07715">
    <property type="entry name" value="Plug"/>
    <property type="match status" value="1"/>
</dbReference>
<keyword evidence="8 12" id="KW-0798">TonB box</keyword>
<dbReference type="EMBL" id="JBHSLF010000020">
    <property type="protein sequence ID" value="MFC5344429.1"/>
    <property type="molecule type" value="Genomic_DNA"/>
</dbReference>
<keyword evidence="10 11" id="KW-0998">Cell outer membrane</keyword>
<accession>A0ABW0FSN8</accession>
<evidence type="ECO:0000256" key="12">
    <source>
        <dbReference type="RuleBase" id="RU003357"/>
    </source>
</evidence>
<keyword evidence="17" id="KW-0675">Receptor</keyword>
<dbReference type="SUPFAM" id="SSF56935">
    <property type="entry name" value="Porins"/>
    <property type="match status" value="1"/>
</dbReference>
<keyword evidence="5 11" id="KW-0812">Transmembrane</keyword>
<keyword evidence="4" id="KW-0410">Iron transport</keyword>
<sequence length="856" mass="91472">MFTRTSTKTILMGCAAACALATTANAQAAGEQTQLDEVVVTAQLRAQDPIEVPFALTAYSGQFLENLGVQDFEQLSAFVPGLLVQNQSPNNPGFQIRGLTSDSTGASDEPRVSIYQDGVSISRAPGAFVELFDVQRVEVAKGPQSTLYGRGALIGAINVIQNKADIDGFDAEGRAAIGNYDYRMAELMVNMPISDVAALRLATRLKSRDGYVENLLGGADYNGVDTQAFRLSAAFEPSDALRVDVIANYQQDTPSGVSFRSIYYNPQDPNTGAVLSTDRSPHSPAALTPGSGLPGGSKLGIDREVWGVTGLVRYDLSDSLTLNSVTAYRTFDTAESFDPDGISLPILTGIGISNGEQWSQELRLNFDNGGAWSGFVGGSYFREENDSSSPIEIDERLALAQLAGVLDGTPTAVLPTFLPRPVLTSQAFLQPLLAGLGVPAAARAGIANNLKANHQETAATRTELESFDVFGDLTWKPTDRLEFAAGIRYTSDSKTTEFGSSVLNGRSIAGGLLAVQQVQGQINQLIAVGTPAALAQAAALGAFATGLVTQLATPGAATAPVSAAFPLFGLTFQPTAGNGGTTARDLNDDGLTYRLTGRYAVSDDASVYATYARGRRPAVLAVTVPATPFGAPVFTEVPAETVNSYEVGFKSALMDRRLRLDGAVYAYQYDNFQTTEQVGTQFITTNAGEAEAYGFEGQVNYMAADWLDVFATYGFNRARFTTGARDGNRFRLSPDHRVSVGALARFPVAAGALEVQPTYSWQSKVFFDDNNDRSDLQRTAFVPDTLVDEFQNSYGLLNLRIRYVPTDANWSVEAFGDNLTDETFIKDAGNTGDSLGLPTFIAGQPRTYGAMLTIRY</sequence>
<evidence type="ECO:0000259" key="15">
    <source>
        <dbReference type="Pfam" id="PF00593"/>
    </source>
</evidence>
<comment type="subcellular location">
    <subcellularLocation>
        <location evidence="1 11">Cell outer membrane</location>
        <topology evidence="1 11">Multi-pass membrane protein</topology>
    </subcellularLocation>
</comment>
<feature type="region of interest" description="Disordered" evidence="13">
    <location>
        <begin position="270"/>
        <end position="295"/>
    </location>
</feature>
<keyword evidence="9 11" id="KW-0472">Membrane</keyword>
<organism evidence="17 18">
    <name type="scientific">Brevundimonas staleyi</name>
    <dbReference type="NCBI Taxonomy" id="74326"/>
    <lineage>
        <taxon>Bacteria</taxon>
        <taxon>Pseudomonadati</taxon>
        <taxon>Pseudomonadota</taxon>
        <taxon>Alphaproteobacteria</taxon>
        <taxon>Caulobacterales</taxon>
        <taxon>Caulobacteraceae</taxon>
        <taxon>Brevundimonas</taxon>
    </lineage>
</organism>
<dbReference type="PROSITE" id="PS52016">
    <property type="entry name" value="TONB_DEPENDENT_REC_3"/>
    <property type="match status" value="1"/>
</dbReference>